<dbReference type="Pfam" id="PF11236">
    <property type="entry name" value="DUF3037"/>
    <property type="match status" value="1"/>
</dbReference>
<sequence>MQGKAHYALLFAVPRVDRGERINVGVLLYSPAAEFLAAAINVDTERLRALDSNADVELIQAALNFIQMVCAGDPAAGPAATRSARARFGWLTAPRSTVVQPGAVHGGITAKPEVELDRLMDRVVR</sequence>
<dbReference type="eggNOG" id="ENOG5032SI8">
    <property type="taxonomic scope" value="Bacteria"/>
</dbReference>
<dbReference type="RefSeq" id="WP_011435568.1">
    <property type="nucleotide sequence ID" value="NC_007777.1"/>
</dbReference>
<dbReference type="Proteomes" id="UP000001937">
    <property type="component" value="Chromosome"/>
</dbReference>
<reference evidence="1 2" key="1">
    <citation type="journal article" date="2007" name="Genome Res.">
        <title>Genome characteristics of facultatively symbiotic Frankia sp. strains reflect host range and host plant biogeography.</title>
        <authorList>
            <person name="Normand P."/>
            <person name="Lapierre P."/>
            <person name="Tisa L.S."/>
            <person name="Gogarten J.P."/>
            <person name="Alloisio N."/>
            <person name="Bagnarol E."/>
            <person name="Bassi C.A."/>
            <person name="Berry A.M."/>
            <person name="Bickhart D.M."/>
            <person name="Choisne N."/>
            <person name="Couloux A."/>
            <person name="Cournoyer B."/>
            <person name="Cruveiller S."/>
            <person name="Daubin V."/>
            <person name="Demange N."/>
            <person name="Francino M.P."/>
            <person name="Goltsman E."/>
            <person name="Huang Y."/>
            <person name="Kopp O.R."/>
            <person name="Labarre L."/>
            <person name="Lapidus A."/>
            <person name="Lavire C."/>
            <person name="Marechal J."/>
            <person name="Martinez M."/>
            <person name="Mastronunzio J.E."/>
            <person name="Mullin B.C."/>
            <person name="Niemann J."/>
            <person name="Pujic P."/>
            <person name="Rawnsley T."/>
            <person name="Rouy Z."/>
            <person name="Schenowitz C."/>
            <person name="Sellstedt A."/>
            <person name="Tavares F."/>
            <person name="Tomkins J.P."/>
            <person name="Vallenet D."/>
            <person name="Valverde C."/>
            <person name="Wall L.G."/>
            <person name="Wang Y."/>
            <person name="Medigue C."/>
            <person name="Benson D.R."/>
        </authorList>
    </citation>
    <scope>NUCLEOTIDE SEQUENCE [LARGE SCALE GENOMIC DNA]</scope>
    <source>
        <strain evidence="2">DSM 45818 / CECT 9043 / CcI3</strain>
    </source>
</reference>
<dbReference type="STRING" id="106370.Francci3_1121"/>
<accession>Q2JDZ1</accession>
<keyword evidence="2" id="KW-1185">Reference proteome</keyword>
<gene>
    <name evidence="1" type="ordered locus">Francci3_1121</name>
</gene>
<dbReference type="AlphaFoldDB" id="Q2JDZ1"/>
<dbReference type="HOGENOM" id="CLU_138456_0_0_11"/>
<dbReference type="InterPro" id="IPR021398">
    <property type="entry name" value="DUF3037"/>
</dbReference>
<organism evidence="1 2">
    <name type="scientific">Frankia casuarinae (strain DSM 45818 / CECT 9043 / HFP020203 / CcI3)</name>
    <dbReference type="NCBI Taxonomy" id="106370"/>
    <lineage>
        <taxon>Bacteria</taxon>
        <taxon>Bacillati</taxon>
        <taxon>Actinomycetota</taxon>
        <taxon>Actinomycetes</taxon>
        <taxon>Frankiales</taxon>
        <taxon>Frankiaceae</taxon>
        <taxon>Frankia</taxon>
    </lineage>
</organism>
<proteinExistence type="predicted"/>
<evidence type="ECO:0008006" key="3">
    <source>
        <dbReference type="Google" id="ProtNLM"/>
    </source>
</evidence>
<evidence type="ECO:0000313" key="1">
    <source>
        <dbReference type="EMBL" id="ABD10501.1"/>
    </source>
</evidence>
<protein>
    <recommendedName>
        <fullName evidence="3">DUF3037 domain-containing protein</fullName>
    </recommendedName>
</protein>
<dbReference type="EMBL" id="CP000249">
    <property type="protein sequence ID" value="ABD10501.1"/>
    <property type="molecule type" value="Genomic_DNA"/>
</dbReference>
<name>Q2JDZ1_FRACC</name>
<dbReference type="OrthoDB" id="9803207at2"/>
<dbReference type="KEGG" id="fra:Francci3_1121"/>
<evidence type="ECO:0000313" key="2">
    <source>
        <dbReference type="Proteomes" id="UP000001937"/>
    </source>
</evidence>